<feature type="compositionally biased region" description="Polar residues" evidence="1">
    <location>
        <begin position="70"/>
        <end position="87"/>
    </location>
</feature>
<dbReference type="Proteomes" id="UP000504609">
    <property type="component" value="Unplaced"/>
</dbReference>
<dbReference type="AlphaFoldDB" id="A0A6J1HFN5"/>
<evidence type="ECO:0000313" key="3">
    <source>
        <dbReference type="RefSeq" id="XP_022962738.1"/>
    </source>
</evidence>
<feature type="region of interest" description="Disordered" evidence="1">
    <location>
        <begin position="35"/>
        <end position="97"/>
    </location>
</feature>
<evidence type="ECO:0000313" key="2">
    <source>
        <dbReference type="Proteomes" id="UP000504609"/>
    </source>
</evidence>
<proteinExistence type="predicted"/>
<name>A0A6J1HFN5_CUCMO</name>
<dbReference type="RefSeq" id="XP_022962738.1">
    <property type="nucleotide sequence ID" value="XM_023106970.1"/>
</dbReference>
<dbReference type="KEGG" id="cmos:111463137"/>
<protein>
    <submittedName>
        <fullName evidence="3">Uncharacterized protein LOC111463137</fullName>
    </submittedName>
</protein>
<reference evidence="3" key="1">
    <citation type="submission" date="2025-08" db="UniProtKB">
        <authorList>
            <consortium name="RefSeq"/>
        </authorList>
    </citation>
    <scope>IDENTIFICATION</scope>
    <source>
        <tissue evidence="3">Young leaves</tissue>
    </source>
</reference>
<organism evidence="2 3">
    <name type="scientific">Cucurbita moschata</name>
    <name type="common">Winter crookneck squash</name>
    <name type="synonym">Cucurbita pepo var. moschata</name>
    <dbReference type="NCBI Taxonomy" id="3662"/>
    <lineage>
        <taxon>Eukaryota</taxon>
        <taxon>Viridiplantae</taxon>
        <taxon>Streptophyta</taxon>
        <taxon>Embryophyta</taxon>
        <taxon>Tracheophyta</taxon>
        <taxon>Spermatophyta</taxon>
        <taxon>Magnoliopsida</taxon>
        <taxon>eudicotyledons</taxon>
        <taxon>Gunneridae</taxon>
        <taxon>Pentapetalae</taxon>
        <taxon>rosids</taxon>
        <taxon>fabids</taxon>
        <taxon>Cucurbitales</taxon>
        <taxon>Cucurbitaceae</taxon>
        <taxon>Cucurbiteae</taxon>
        <taxon>Cucurbita</taxon>
    </lineage>
</organism>
<accession>A0A6J1HFN5</accession>
<dbReference type="GeneID" id="111463137"/>
<gene>
    <name evidence="3" type="primary">LOC111463137</name>
</gene>
<keyword evidence="2" id="KW-1185">Reference proteome</keyword>
<evidence type="ECO:0000256" key="1">
    <source>
        <dbReference type="SAM" id="MobiDB-lite"/>
    </source>
</evidence>
<sequence length="137" mass="15697">MQKVFCSRTYWGKTSTEVDEILDGRIVDEDQIAGSVRRKGRSGRSEYLDLEEDHSQSGGNEREIGHDFVNSHQPFTPQNGEQAFQHSSSKDDVQISESPLKIQASEWRVKASRKIDKKCKNKKLHISEGKRAFFQVE</sequence>